<name>A0A9P7YL32_9HELO</name>
<proteinExistence type="predicted"/>
<dbReference type="EMBL" id="MU251428">
    <property type="protein sequence ID" value="KAG9235581.1"/>
    <property type="molecule type" value="Genomic_DNA"/>
</dbReference>
<dbReference type="Proteomes" id="UP000824998">
    <property type="component" value="Unassembled WGS sequence"/>
</dbReference>
<sequence>MSTQQIFTCELLIEFGVGLTEIDYLGLTNLQYATRISGPSSRESRSSPTYFRALCEGDDPQVQDSSGDTALRIAIYYERKYSFLLLLDHGVDLQGTVSYCLLRS</sequence>
<dbReference type="SUPFAM" id="SSF48403">
    <property type="entry name" value="Ankyrin repeat"/>
    <property type="match status" value="1"/>
</dbReference>
<evidence type="ECO:0000313" key="1">
    <source>
        <dbReference type="EMBL" id="KAG9235581.1"/>
    </source>
</evidence>
<gene>
    <name evidence="1" type="ORF">BJ875DRAFT_458652</name>
</gene>
<dbReference type="AlphaFoldDB" id="A0A9P7YL32"/>
<accession>A0A9P7YL32</accession>
<organism evidence="1 2">
    <name type="scientific">Amylocarpus encephaloides</name>
    <dbReference type="NCBI Taxonomy" id="45428"/>
    <lineage>
        <taxon>Eukaryota</taxon>
        <taxon>Fungi</taxon>
        <taxon>Dikarya</taxon>
        <taxon>Ascomycota</taxon>
        <taxon>Pezizomycotina</taxon>
        <taxon>Leotiomycetes</taxon>
        <taxon>Helotiales</taxon>
        <taxon>Helotiales incertae sedis</taxon>
        <taxon>Amylocarpus</taxon>
    </lineage>
</organism>
<protein>
    <submittedName>
        <fullName evidence="1">Uncharacterized protein</fullName>
    </submittedName>
</protein>
<comment type="caution">
    <text evidence="1">The sequence shown here is derived from an EMBL/GenBank/DDBJ whole genome shotgun (WGS) entry which is preliminary data.</text>
</comment>
<reference evidence="1" key="1">
    <citation type="journal article" date="2021" name="IMA Fungus">
        <title>Genomic characterization of three marine fungi, including Emericellopsis atlantica sp. nov. with signatures of a generalist lifestyle and marine biomass degradation.</title>
        <authorList>
            <person name="Hagestad O.C."/>
            <person name="Hou L."/>
            <person name="Andersen J.H."/>
            <person name="Hansen E.H."/>
            <person name="Altermark B."/>
            <person name="Li C."/>
            <person name="Kuhnert E."/>
            <person name="Cox R.J."/>
            <person name="Crous P.W."/>
            <person name="Spatafora J.W."/>
            <person name="Lail K."/>
            <person name="Amirebrahimi M."/>
            <person name="Lipzen A."/>
            <person name="Pangilinan J."/>
            <person name="Andreopoulos W."/>
            <person name="Hayes R.D."/>
            <person name="Ng V."/>
            <person name="Grigoriev I.V."/>
            <person name="Jackson S.A."/>
            <person name="Sutton T.D.S."/>
            <person name="Dobson A.D.W."/>
            <person name="Rama T."/>
        </authorList>
    </citation>
    <scope>NUCLEOTIDE SEQUENCE</scope>
    <source>
        <strain evidence="1">TRa018bII</strain>
    </source>
</reference>
<dbReference type="Gene3D" id="1.25.40.20">
    <property type="entry name" value="Ankyrin repeat-containing domain"/>
    <property type="match status" value="1"/>
</dbReference>
<keyword evidence="2" id="KW-1185">Reference proteome</keyword>
<dbReference type="InterPro" id="IPR036770">
    <property type="entry name" value="Ankyrin_rpt-contain_sf"/>
</dbReference>
<evidence type="ECO:0000313" key="2">
    <source>
        <dbReference type="Proteomes" id="UP000824998"/>
    </source>
</evidence>